<dbReference type="AlphaFoldDB" id="A0ABD5YA26"/>
<dbReference type="RefSeq" id="WP_274322247.1">
    <property type="nucleotide sequence ID" value="NZ_CP118158.1"/>
</dbReference>
<reference evidence="2 3" key="1">
    <citation type="journal article" date="2019" name="Int. J. Syst. Evol. Microbiol.">
        <title>The Global Catalogue of Microorganisms (GCM) 10K type strain sequencing project: providing services to taxonomists for standard genome sequencing and annotation.</title>
        <authorList>
            <consortium name="The Broad Institute Genomics Platform"/>
            <consortium name="The Broad Institute Genome Sequencing Center for Infectious Disease"/>
            <person name="Wu L."/>
            <person name="Ma J."/>
        </authorList>
    </citation>
    <scope>NUCLEOTIDE SEQUENCE [LARGE SCALE GENOMIC DNA]</scope>
    <source>
        <strain evidence="2 3">XZYJT29</strain>
    </source>
</reference>
<keyword evidence="1" id="KW-1133">Transmembrane helix</keyword>
<feature type="transmembrane region" description="Helical" evidence="1">
    <location>
        <begin position="64"/>
        <end position="84"/>
    </location>
</feature>
<organism evidence="2 3">
    <name type="scientific">Halosimplex aquaticum</name>
    <dbReference type="NCBI Taxonomy" id="3026162"/>
    <lineage>
        <taxon>Archaea</taxon>
        <taxon>Methanobacteriati</taxon>
        <taxon>Methanobacteriota</taxon>
        <taxon>Stenosarchaea group</taxon>
        <taxon>Halobacteria</taxon>
        <taxon>Halobacteriales</taxon>
        <taxon>Haloarculaceae</taxon>
        <taxon>Halosimplex</taxon>
    </lineage>
</organism>
<feature type="transmembrane region" description="Helical" evidence="1">
    <location>
        <begin position="37"/>
        <end position="58"/>
    </location>
</feature>
<feature type="transmembrane region" description="Helical" evidence="1">
    <location>
        <begin position="12"/>
        <end position="30"/>
    </location>
</feature>
<evidence type="ECO:0000313" key="2">
    <source>
        <dbReference type="EMBL" id="MFC7141159.1"/>
    </source>
</evidence>
<dbReference type="GeneID" id="78821468"/>
<dbReference type="EMBL" id="JBHTAS010000001">
    <property type="protein sequence ID" value="MFC7141159.1"/>
    <property type="molecule type" value="Genomic_DNA"/>
</dbReference>
<dbReference type="Proteomes" id="UP001596432">
    <property type="component" value="Unassembled WGS sequence"/>
</dbReference>
<sequence>MSGIFAALEPAKVALAVIAVLGIAPVVIQYRDRSKWFAVGYGLLVAATLFTNLESLFLGGLLNLAEHAIGLMGAGIAFLVAALVHRRRLREEGVLDDG</sequence>
<accession>A0ABD5YA26</accession>
<proteinExistence type="predicted"/>
<evidence type="ECO:0008006" key="4">
    <source>
        <dbReference type="Google" id="ProtNLM"/>
    </source>
</evidence>
<keyword evidence="1" id="KW-0472">Membrane</keyword>
<gene>
    <name evidence="2" type="ORF">ACFQMA_15145</name>
</gene>
<evidence type="ECO:0000256" key="1">
    <source>
        <dbReference type="SAM" id="Phobius"/>
    </source>
</evidence>
<name>A0ABD5YA26_9EURY</name>
<keyword evidence="3" id="KW-1185">Reference proteome</keyword>
<protein>
    <recommendedName>
        <fullName evidence="4">Holin</fullName>
    </recommendedName>
</protein>
<comment type="caution">
    <text evidence="2">The sequence shown here is derived from an EMBL/GenBank/DDBJ whole genome shotgun (WGS) entry which is preliminary data.</text>
</comment>
<evidence type="ECO:0000313" key="3">
    <source>
        <dbReference type="Proteomes" id="UP001596432"/>
    </source>
</evidence>
<keyword evidence="1" id="KW-0812">Transmembrane</keyword>